<evidence type="ECO:0000313" key="1">
    <source>
        <dbReference type="EMBL" id="CAA9299958.1"/>
    </source>
</evidence>
<proteinExistence type="predicted"/>
<feature type="non-terminal residue" evidence="1">
    <location>
        <position position="29"/>
    </location>
</feature>
<dbReference type="EMBL" id="CADCTK010001133">
    <property type="protein sequence ID" value="CAA9299958.1"/>
    <property type="molecule type" value="Genomic_DNA"/>
</dbReference>
<organism evidence="1">
    <name type="scientific">uncultured Chloroflexia bacterium</name>
    <dbReference type="NCBI Taxonomy" id="1672391"/>
    <lineage>
        <taxon>Bacteria</taxon>
        <taxon>Bacillati</taxon>
        <taxon>Chloroflexota</taxon>
        <taxon>Chloroflexia</taxon>
        <taxon>environmental samples</taxon>
    </lineage>
</organism>
<accession>A0A6J4KAC4</accession>
<feature type="non-terminal residue" evidence="1">
    <location>
        <position position="1"/>
    </location>
</feature>
<protein>
    <submittedName>
        <fullName evidence="1">Uncharacterized protein</fullName>
    </submittedName>
</protein>
<dbReference type="AlphaFoldDB" id="A0A6J4KAC4"/>
<gene>
    <name evidence="1" type="ORF">AVDCRST_MAG26-4725</name>
</gene>
<sequence length="29" mass="3258">CSIHHYLMGYAPPLSIPGVFARTLSRVDR</sequence>
<reference evidence="1" key="1">
    <citation type="submission" date="2020-02" db="EMBL/GenBank/DDBJ databases">
        <authorList>
            <person name="Meier V. D."/>
        </authorList>
    </citation>
    <scope>NUCLEOTIDE SEQUENCE</scope>
    <source>
        <strain evidence="1">AVDCRST_MAG26</strain>
    </source>
</reference>
<name>A0A6J4KAC4_9CHLR</name>